<dbReference type="PANTHER" id="PTHR21340:SF7">
    <property type="entry name" value="NUDIX HYDROLASE DOMAIN-CONTAINING PROTEIN"/>
    <property type="match status" value="1"/>
</dbReference>
<feature type="domain" description="Nudix hydrolase" evidence="4">
    <location>
        <begin position="1"/>
        <end position="134"/>
    </location>
</feature>
<dbReference type="EMBL" id="CP053418">
    <property type="protein sequence ID" value="QJW85842.1"/>
    <property type="molecule type" value="Genomic_DNA"/>
</dbReference>
<comment type="cofactor">
    <cofactor evidence="1">
        <name>Mg(2+)</name>
        <dbReference type="ChEBI" id="CHEBI:18420"/>
    </cofactor>
</comment>
<dbReference type="PROSITE" id="PS00893">
    <property type="entry name" value="NUDIX_BOX"/>
    <property type="match status" value="1"/>
</dbReference>
<protein>
    <submittedName>
        <fullName evidence="5">NUDIX domain-containing protein</fullName>
    </submittedName>
</protein>
<keyword evidence="6" id="KW-1185">Reference proteome</keyword>
<accession>A0ABX6P6S8</accession>
<evidence type="ECO:0000313" key="5">
    <source>
        <dbReference type="EMBL" id="QJW85842.1"/>
    </source>
</evidence>
<dbReference type="CDD" id="cd04662">
    <property type="entry name" value="NUDIX_Hydrolase"/>
    <property type="match status" value="1"/>
</dbReference>
<dbReference type="PROSITE" id="PS51462">
    <property type="entry name" value="NUDIX"/>
    <property type="match status" value="1"/>
</dbReference>
<dbReference type="SUPFAM" id="SSF55811">
    <property type="entry name" value="Nudix"/>
    <property type="match status" value="1"/>
</dbReference>
<dbReference type="Pfam" id="PF00293">
    <property type="entry name" value="NUDIX"/>
    <property type="match status" value="1"/>
</dbReference>
<evidence type="ECO:0000256" key="3">
    <source>
        <dbReference type="RuleBase" id="RU003476"/>
    </source>
</evidence>
<dbReference type="PANTHER" id="PTHR21340">
    <property type="entry name" value="DIADENOSINE 5,5-P1,P4-TETRAPHOSPHATE PYROPHOSPHOHYDROLASE MUTT"/>
    <property type="match status" value="1"/>
</dbReference>
<dbReference type="InterPro" id="IPR020476">
    <property type="entry name" value="Nudix_hydrolase"/>
</dbReference>
<dbReference type="InterPro" id="IPR015797">
    <property type="entry name" value="NUDIX_hydrolase-like_dom_sf"/>
</dbReference>
<gene>
    <name evidence="5" type="ORF">HK414_16970</name>
</gene>
<dbReference type="InterPro" id="IPR000086">
    <property type="entry name" value="NUDIX_hydrolase_dom"/>
</dbReference>
<evidence type="ECO:0000256" key="2">
    <source>
        <dbReference type="ARBA" id="ARBA00022801"/>
    </source>
</evidence>
<name>A0ABX6P6S8_9BURK</name>
<dbReference type="Proteomes" id="UP000500826">
    <property type="component" value="Chromosome"/>
</dbReference>
<dbReference type="InterPro" id="IPR020084">
    <property type="entry name" value="NUDIX_hydrolase_CS"/>
</dbReference>
<dbReference type="InterPro" id="IPR051325">
    <property type="entry name" value="Nudix_hydrolase_domain"/>
</dbReference>
<evidence type="ECO:0000259" key="4">
    <source>
        <dbReference type="PROSITE" id="PS51462"/>
    </source>
</evidence>
<sequence>MIRSAGLLMYRRRGPALEVLLAHPGGPFWSRRDAALWTLPKGEIDEGEDPLAAARREFSEETGFVATPPFLPLGELRQKSGKRISARAFEGDADPSQLHSNLFEMEWPPRSGRLKEFPEVDRVQWCDTKPPPPS</sequence>
<organism evidence="5 6">
    <name type="scientific">Ramlibacter terrae</name>
    <dbReference type="NCBI Taxonomy" id="2732511"/>
    <lineage>
        <taxon>Bacteria</taxon>
        <taxon>Pseudomonadati</taxon>
        <taxon>Pseudomonadota</taxon>
        <taxon>Betaproteobacteria</taxon>
        <taxon>Burkholderiales</taxon>
        <taxon>Comamonadaceae</taxon>
        <taxon>Ramlibacter</taxon>
    </lineage>
</organism>
<reference evidence="5 6" key="1">
    <citation type="submission" date="2020-05" db="EMBL/GenBank/DDBJ databases">
        <title>Ramlibacter rhizophilus sp. nov., isolated from rhizosphere soil of national flower Mugunghwa from South Korea.</title>
        <authorList>
            <person name="Zheng-Fei Y."/>
            <person name="Huan T."/>
        </authorList>
    </citation>
    <scope>NUCLEOTIDE SEQUENCE [LARGE SCALE GENOMIC DNA]</scope>
    <source>
        <strain evidence="5 6">H242</strain>
    </source>
</reference>
<dbReference type="Gene3D" id="3.90.79.10">
    <property type="entry name" value="Nucleoside Triphosphate Pyrophosphohydrolase"/>
    <property type="match status" value="1"/>
</dbReference>
<evidence type="ECO:0000256" key="1">
    <source>
        <dbReference type="ARBA" id="ARBA00001946"/>
    </source>
</evidence>
<keyword evidence="2 3" id="KW-0378">Hydrolase</keyword>
<dbReference type="PRINTS" id="PR00502">
    <property type="entry name" value="NUDIXFAMILY"/>
</dbReference>
<proteinExistence type="inferred from homology"/>
<evidence type="ECO:0000313" key="6">
    <source>
        <dbReference type="Proteomes" id="UP000500826"/>
    </source>
</evidence>
<comment type="similarity">
    <text evidence="3">Belongs to the Nudix hydrolase family.</text>
</comment>